<proteinExistence type="predicted"/>
<feature type="chain" id="PRO_5022163346" evidence="6">
    <location>
        <begin position="22"/>
        <end position="577"/>
    </location>
</feature>
<keyword evidence="3" id="KW-0560">Oxidoreductase</keyword>
<dbReference type="EMBL" id="FXTH01000002">
    <property type="protein sequence ID" value="SMO44063.1"/>
    <property type="molecule type" value="Genomic_DNA"/>
</dbReference>
<evidence type="ECO:0000256" key="2">
    <source>
        <dbReference type="ARBA" id="ARBA00022723"/>
    </source>
</evidence>
<evidence type="ECO:0000313" key="7">
    <source>
        <dbReference type="EMBL" id="SMO44063.1"/>
    </source>
</evidence>
<evidence type="ECO:0000313" key="8">
    <source>
        <dbReference type="Proteomes" id="UP000317593"/>
    </source>
</evidence>
<dbReference type="InterPro" id="IPR039650">
    <property type="entry name" value="HdrA-like"/>
</dbReference>
<keyword evidence="8" id="KW-1185">Reference proteome</keyword>
<dbReference type="AlphaFoldDB" id="A0A521BAG5"/>
<gene>
    <name evidence="7" type="ORF">SAMN06265218_102361</name>
</gene>
<dbReference type="PANTHER" id="PTHR43498">
    <property type="entry name" value="FERREDOXIN:COB-COM HETERODISULFIDE REDUCTASE SUBUNIT A"/>
    <property type="match status" value="1"/>
</dbReference>
<organism evidence="7 8">
    <name type="scientific">Fodinibius sediminis</name>
    <dbReference type="NCBI Taxonomy" id="1214077"/>
    <lineage>
        <taxon>Bacteria</taxon>
        <taxon>Pseudomonadati</taxon>
        <taxon>Balneolota</taxon>
        <taxon>Balneolia</taxon>
        <taxon>Balneolales</taxon>
        <taxon>Balneolaceae</taxon>
        <taxon>Fodinibius</taxon>
    </lineage>
</organism>
<dbReference type="SUPFAM" id="SSF51905">
    <property type="entry name" value="FAD/NAD(P)-binding domain"/>
    <property type="match status" value="1"/>
</dbReference>
<dbReference type="GO" id="GO:0016491">
    <property type="term" value="F:oxidoreductase activity"/>
    <property type="evidence" value="ECO:0007669"/>
    <property type="project" value="UniProtKB-KW"/>
</dbReference>
<sequence>MIFTTQRFMLLIIAPFLIAMAAACGQEEPEGPETTSSYDIVIYGGTSAGVAAAIQSSRMDKSVVLIEPGQRIGGLTTGGLGATDIGNKFAIGGIAREFYENIHSYYENPSHWHGQSREEYLGDQQGRTDEGEKAMWTFEPSAALQVYKEMMAAEEIDLARGERLQREGGVQKKDGTISRITMESGRTFEGKVFLDATYEGDLMAAAGVSYEVGRESSDTYDESLNGVQLYPEGLPDDIDSVKVDYFSRVPRNRHQFPDGVDPYREKGNPDSGLLWGISSDTLASNGTGDEKVQAYNFRLTLTDDPDNRIPITRPADYDSTRYELLARLFEAQPEHRDINDYFIWTRMPNRKTDVNNRGGFSTDMIGRNHQYPEASYEQRREIIQVHENYTKGLLYFYKTDPRVPEQLQSFIADWGYPKDEFLKNDHFTPQLYVREARRMEGEYVMTQSNVTGTEVVPDSIGMAAYGMDSHHIQRIITGGMVKNEGDIQVHGYPPYPISYRSLTPKADQASNLLVPVALSASHIAFGSIRMEPVFMVLGQSAATAAAIAVEDQVAVQQVDYSRLRRQLQKDGQVLEHE</sequence>
<evidence type="ECO:0000256" key="6">
    <source>
        <dbReference type="SAM" id="SignalP"/>
    </source>
</evidence>
<evidence type="ECO:0000256" key="5">
    <source>
        <dbReference type="ARBA" id="ARBA00023014"/>
    </source>
</evidence>
<evidence type="ECO:0000256" key="3">
    <source>
        <dbReference type="ARBA" id="ARBA00023002"/>
    </source>
</evidence>
<keyword evidence="4" id="KW-0408">Iron</keyword>
<dbReference type="Pfam" id="PF12831">
    <property type="entry name" value="FAD_oxidored"/>
    <property type="match status" value="1"/>
</dbReference>
<keyword evidence="6" id="KW-0732">Signal</keyword>
<name>A0A521BAG5_9BACT</name>
<keyword evidence="5" id="KW-0411">Iron-sulfur</keyword>
<dbReference type="Proteomes" id="UP000317593">
    <property type="component" value="Unassembled WGS sequence"/>
</dbReference>
<keyword evidence="1" id="KW-0004">4Fe-4S</keyword>
<protein>
    <submittedName>
        <fullName evidence="7">FAD dependent oxidoreductase</fullName>
    </submittedName>
</protein>
<dbReference type="GO" id="GO:0051539">
    <property type="term" value="F:4 iron, 4 sulfur cluster binding"/>
    <property type="evidence" value="ECO:0007669"/>
    <property type="project" value="UniProtKB-KW"/>
</dbReference>
<dbReference type="Gene3D" id="3.50.50.60">
    <property type="entry name" value="FAD/NAD(P)-binding domain"/>
    <property type="match status" value="1"/>
</dbReference>
<feature type="signal peptide" evidence="6">
    <location>
        <begin position="1"/>
        <end position="21"/>
    </location>
</feature>
<accession>A0A521BAG5</accession>
<dbReference type="RefSeq" id="WP_221929893.1">
    <property type="nucleotide sequence ID" value="NZ_FXTH01000002.1"/>
</dbReference>
<dbReference type="GO" id="GO:0046872">
    <property type="term" value="F:metal ion binding"/>
    <property type="evidence" value="ECO:0007669"/>
    <property type="project" value="UniProtKB-KW"/>
</dbReference>
<evidence type="ECO:0000256" key="1">
    <source>
        <dbReference type="ARBA" id="ARBA00022485"/>
    </source>
</evidence>
<dbReference type="PANTHER" id="PTHR43498:SF1">
    <property type="entry name" value="COB--COM HETERODISULFIDE REDUCTASE IRON-SULFUR SUBUNIT A"/>
    <property type="match status" value="1"/>
</dbReference>
<keyword evidence="2" id="KW-0479">Metal-binding</keyword>
<dbReference type="InterPro" id="IPR036188">
    <property type="entry name" value="FAD/NAD-bd_sf"/>
</dbReference>
<evidence type="ECO:0000256" key="4">
    <source>
        <dbReference type="ARBA" id="ARBA00023004"/>
    </source>
</evidence>
<dbReference type="PROSITE" id="PS51257">
    <property type="entry name" value="PROKAR_LIPOPROTEIN"/>
    <property type="match status" value="1"/>
</dbReference>
<reference evidence="7 8" key="1">
    <citation type="submission" date="2017-05" db="EMBL/GenBank/DDBJ databases">
        <authorList>
            <person name="Varghese N."/>
            <person name="Submissions S."/>
        </authorList>
    </citation>
    <scope>NUCLEOTIDE SEQUENCE [LARGE SCALE GENOMIC DNA]</scope>
    <source>
        <strain evidence="7 8">DSM 21194</strain>
    </source>
</reference>